<evidence type="ECO:0000256" key="1">
    <source>
        <dbReference type="SAM" id="Phobius"/>
    </source>
</evidence>
<dbReference type="RefSeq" id="WP_136416034.1">
    <property type="nucleotide sequence ID" value="NZ_CP039396.1"/>
</dbReference>
<dbReference type="AlphaFoldDB" id="A0A4P7W467"/>
<dbReference type="KEGG" id="ddb:E7747_11315"/>
<dbReference type="EMBL" id="CP039396">
    <property type="protein sequence ID" value="QCD42823.1"/>
    <property type="molecule type" value="Genomic_DNA"/>
</dbReference>
<accession>A0A4P7W467</accession>
<organism evidence="2 3">
    <name type="scientific">Duncaniella dubosii</name>
    <dbReference type="NCBI Taxonomy" id="2518971"/>
    <lineage>
        <taxon>Bacteria</taxon>
        <taxon>Pseudomonadati</taxon>
        <taxon>Bacteroidota</taxon>
        <taxon>Bacteroidia</taxon>
        <taxon>Bacteroidales</taxon>
        <taxon>Muribaculaceae</taxon>
        <taxon>Duncaniella</taxon>
    </lineage>
</organism>
<evidence type="ECO:0000313" key="3">
    <source>
        <dbReference type="Proteomes" id="UP000297149"/>
    </source>
</evidence>
<keyword evidence="1" id="KW-0812">Transmembrane</keyword>
<sequence length="60" mass="7278">MKKKHIQYWVYFFSTAIFFFWLGSLCGAGLAYHNAEKQSEKYRVEMVKDSLYFEYTHNPQ</sequence>
<dbReference type="Proteomes" id="UP000297149">
    <property type="component" value="Chromosome"/>
</dbReference>
<keyword evidence="3" id="KW-1185">Reference proteome</keyword>
<proteinExistence type="predicted"/>
<reference evidence="3" key="1">
    <citation type="submission" date="2019-02" db="EMBL/GenBank/DDBJ databases">
        <title>Isolation and identification of novel species under the genus Muribaculum.</title>
        <authorList>
            <person name="Miyake S."/>
            <person name="Ding Y."/>
            <person name="Low A."/>
            <person name="Soh M."/>
            <person name="Seedorf H."/>
        </authorList>
    </citation>
    <scope>NUCLEOTIDE SEQUENCE [LARGE SCALE GENOMIC DNA]</scope>
    <source>
        <strain evidence="3">H5</strain>
    </source>
</reference>
<keyword evidence="1" id="KW-0472">Membrane</keyword>
<keyword evidence="1" id="KW-1133">Transmembrane helix</keyword>
<name>A0A4P7W467_9BACT</name>
<feature type="transmembrane region" description="Helical" evidence="1">
    <location>
        <begin position="6"/>
        <end position="32"/>
    </location>
</feature>
<protein>
    <submittedName>
        <fullName evidence="2">Uncharacterized protein</fullName>
    </submittedName>
</protein>
<gene>
    <name evidence="2" type="ORF">E7747_11315</name>
</gene>
<evidence type="ECO:0000313" key="2">
    <source>
        <dbReference type="EMBL" id="QCD42823.1"/>
    </source>
</evidence>